<protein>
    <recommendedName>
        <fullName evidence="2">DUF4126 domain-containing protein</fullName>
    </recommendedName>
</protein>
<dbReference type="Pfam" id="PF13548">
    <property type="entry name" value="DUF4126"/>
    <property type="match status" value="1"/>
</dbReference>
<gene>
    <name evidence="3" type="ORF">GALL_342850</name>
</gene>
<feature type="domain" description="DUF4126" evidence="2">
    <location>
        <begin position="9"/>
        <end position="180"/>
    </location>
</feature>
<dbReference type="InterPro" id="IPR025196">
    <property type="entry name" value="DUF4126"/>
</dbReference>
<evidence type="ECO:0000313" key="3">
    <source>
        <dbReference type="EMBL" id="OIQ83911.1"/>
    </source>
</evidence>
<feature type="transmembrane region" description="Helical" evidence="1">
    <location>
        <begin position="137"/>
        <end position="158"/>
    </location>
</feature>
<dbReference type="AlphaFoldDB" id="A0A1J5QVL9"/>
<comment type="caution">
    <text evidence="3">The sequence shown here is derived from an EMBL/GenBank/DDBJ whole genome shotgun (WGS) entry which is preliminary data.</text>
</comment>
<feature type="transmembrane region" description="Helical" evidence="1">
    <location>
        <begin position="79"/>
        <end position="97"/>
    </location>
</feature>
<evidence type="ECO:0000256" key="1">
    <source>
        <dbReference type="SAM" id="Phobius"/>
    </source>
</evidence>
<keyword evidence="1" id="KW-0812">Transmembrane</keyword>
<keyword evidence="1" id="KW-1133">Transmembrane helix</keyword>
<proteinExistence type="predicted"/>
<feature type="transmembrane region" description="Helical" evidence="1">
    <location>
        <begin position="103"/>
        <end position="125"/>
    </location>
</feature>
<feature type="transmembrane region" description="Helical" evidence="1">
    <location>
        <begin position="47"/>
        <end position="67"/>
    </location>
</feature>
<accession>A0A1J5QVL9</accession>
<evidence type="ECO:0000259" key="2">
    <source>
        <dbReference type="Pfam" id="PF13548"/>
    </source>
</evidence>
<reference evidence="3" key="1">
    <citation type="submission" date="2016-10" db="EMBL/GenBank/DDBJ databases">
        <title>Sequence of Gallionella enrichment culture.</title>
        <authorList>
            <person name="Poehlein A."/>
            <person name="Muehling M."/>
            <person name="Daniel R."/>
        </authorList>
    </citation>
    <scope>NUCLEOTIDE SEQUENCE</scope>
</reference>
<keyword evidence="1" id="KW-0472">Membrane</keyword>
<dbReference type="EMBL" id="MLJW01000661">
    <property type="protein sequence ID" value="OIQ83911.1"/>
    <property type="molecule type" value="Genomic_DNA"/>
</dbReference>
<name>A0A1J5QVL9_9ZZZZ</name>
<organism evidence="3">
    <name type="scientific">mine drainage metagenome</name>
    <dbReference type="NCBI Taxonomy" id="410659"/>
    <lineage>
        <taxon>unclassified sequences</taxon>
        <taxon>metagenomes</taxon>
        <taxon>ecological metagenomes</taxon>
    </lineage>
</organism>
<sequence>MDAATLQGIALAAALGWASGLRAALVVFALGAAGLGGWITLPAQLAWLASPPVVGLSSLLAFAGFIADKIPGVDSLSDFAAASLRVVTGALLAAAIAGGDHALGATLALSVGGLLAAASTLTKLAVRAAINTTPEPFSNIGASLAEEIAVFGSIWLAWSHPLAWLLLLVALLFGMAWLLRVSARHVRTMLGRLVRVFSGRAERKSEPTAAPTPAPKPAAAPHSAIADITDVHVVGDSVPPKTNR</sequence>
<feature type="transmembrane region" description="Helical" evidence="1">
    <location>
        <begin position="164"/>
        <end position="183"/>
    </location>
</feature>